<name>A0AA38LIS0_TAXCH</name>
<dbReference type="Pfam" id="PF04937">
    <property type="entry name" value="DUF659"/>
    <property type="match status" value="1"/>
</dbReference>
<feature type="non-terminal residue" evidence="2">
    <location>
        <position position="64"/>
    </location>
</feature>
<dbReference type="PANTHER" id="PTHR32166:SF123">
    <property type="entry name" value="BED-TYPE DOMAIN-CONTAINING PROTEIN"/>
    <property type="match status" value="1"/>
</dbReference>
<gene>
    <name evidence="2" type="ORF">KI387_006401</name>
</gene>
<evidence type="ECO:0000313" key="2">
    <source>
        <dbReference type="EMBL" id="KAH9326223.1"/>
    </source>
</evidence>
<proteinExistence type="predicted"/>
<dbReference type="InterPro" id="IPR007021">
    <property type="entry name" value="DUF659"/>
</dbReference>
<dbReference type="PANTHER" id="PTHR32166">
    <property type="entry name" value="OSJNBA0013A04.12 PROTEIN"/>
    <property type="match status" value="1"/>
</dbReference>
<evidence type="ECO:0000259" key="1">
    <source>
        <dbReference type="Pfam" id="PF04937"/>
    </source>
</evidence>
<dbReference type="AlphaFoldDB" id="A0AA38LIS0"/>
<protein>
    <recommendedName>
        <fullName evidence="1">DUF659 domain-containing protein</fullName>
    </recommendedName>
</protein>
<sequence>MKVTWVSHGCSIIMDGWTDIRHRPLINIIVSCKNGSYFLRAIDCSGKRKDAKFQYQILKDATEE</sequence>
<evidence type="ECO:0000313" key="3">
    <source>
        <dbReference type="Proteomes" id="UP000824469"/>
    </source>
</evidence>
<keyword evidence="3" id="KW-1185">Reference proteome</keyword>
<accession>A0AA38LIS0</accession>
<dbReference type="Proteomes" id="UP000824469">
    <property type="component" value="Unassembled WGS sequence"/>
</dbReference>
<reference evidence="2 3" key="1">
    <citation type="journal article" date="2021" name="Nat. Plants">
        <title>The Taxus genome provides insights into paclitaxel biosynthesis.</title>
        <authorList>
            <person name="Xiong X."/>
            <person name="Gou J."/>
            <person name="Liao Q."/>
            <person name="Li Y."/>
            <person name="Zhou Q."/>
            <person name="Bi G."/>
            <person name="Li C."/>
            <person name="Du R."/>
            <person name="Wang X."/>
            <person name="Sun T."/>
            <person name="Guo L."/>
            <person name="Liang H."/>
            <person name="Lu P."/>
            <person name="Wu Y."/>
            <person name="Zhang Z."/>
            <person name="Ro D.K."/>
            <person name="Shang Y."/>
            <person name="Huang S."/>
            <person name="Yan J."/>
        </authorList>
    </citation>
    <scope>NUCLEOTIDE SEQUENCE [LARGE SCALE GENOMIC DNA]</scope>
    <source>
        <strain evidence="2">Ta-2019</strain>
    </source>
</reference>
<dbReference type="EMBL" id="JAHRHJ020000002">
    <property type="protein sequence ID" value="KAH9326223.1"/>
    <property type="molecule type" value="Genomic_DNA"/>
</dbReference>
<comment type="caution">
    <text evidence="2">The sequence shown here is derived from an EMBL/GenBank/DDBJ whole genome shotgun (WGS) entry which is preliminary data.</text>
</comment>
<feature type="domain" description="DUF659" evidence="1">
    <location>
        <begin position="2"/>
        <end position="63"/>
    </location>
</feature>
<organism evidence="2 3">
    <name type="scientific">Taxus chinensis</name>
    <name type="common">Chinese yew</name>
    <name type="synonym">Taxus wallichiana var. chinensis</name>
    <dbReference type="NCBI Taxonomy" id="29808"/>
    <lineage>
        <taxon>Eukaryota</taxon>
        <taxon>Viridiplantae</taxon>
        <taxon>Streptophyta</taxon>
        <taxon>Embryophyta</taxon>
        <taxon>Tracheophyta</taxon>
        <taxon>Spermatophyta</taxon>
        <taxon>Pinopsida</taxon>
        <taxon>Pinidae</taxon>
        <taxon>Conifers II</taxon>
        <taxon>Cupressales</taxon>
        <taxon>Taxaceae</taxon>
        <taxon>Taxus</taxon>
    </lineage>
</organism>